<comment type="caution">
    <text evidence="1">The sequence shown here is derived from an EMBL/GenBank/DDBJ whole genome shotgun (WGS) entry which is preliminary data.</text>
</comment>
<sequence length="55" mass="6576">MFHPIFPFSPNVHHQPIALLLRYHRHFQNAFLIKKLGQRLSIYIIGLYSIFRSVV</sequence>
<accession>A0A3S5ALW2</accession>
<name>A0A3S5ALW2_9PLAT</name>
<keyword evidence="2" id="KW-1185">Reference proteome</keyword>
<evidence type="ECO:0000313" key="1">
    <source>
        <dbReference type="EMBL" id="VEL27035.1"/>
    </source>
</evidence>
<proteinExistence type="predicted"/>
<protein>
    <submittedName>
        <fullName evidence="1">Uncharacterized protein</fullName>
    </submittedName>
</protein>
<organism evidence="1 2">
    <name type="scientific">Protopolystoma xenopodis</name>
    <dbReference type="NCBI Taxonomy" id="117903"/>
    <lineage>
        <taxon>Eukaryota</taxon>
        <taxon>Metazoa</taxon>
        <taxon>Spiralia</taxon>
        <taxon>Lophotrochozoa</taxon>
        <taxon>Platyhelminthes</taxon>
        <taxon>Monogenea</taxon>
        <taxon>Polyopisthocotylea</taxon>
        <taxon>Polystomatidea</taxon>
        <taxon>Polystomatidae</taxon>
        <taxon>Protopolystoma</taxon>
    </lineage>
</organism>
<dbReference type="AlphaFoldDB" id="A0A3S5ALW2"/>
<evidence type="ECO:0000313" key="2">
    <source>
        <dbReference type="Proteomes" id="UP000784294"/>
    </source>
</evidence>
<dbReference type="Proteomes" id="UP000784294">
    <property type="component" value="Unassembled WGS sequence"/>
</dbReference>
<reference evidence="1" key="1">
    <citation type="submission" date="2018-11" db="EMBL/GenBank/DDBJ databases">
        <authorList>
            <consortium name="Pathogen Informatics"/>
        </authorList>
    </citation>
    <scope>NUCLEOTIDE SEQUENCE</scope>
</reference>
<gene>
    <name evidence="1" type="ORF">PXEA_LOCUS20475</name>
</gene>
<dbReference type="EMBL" id="CAAALY010084449">
    <property type="protein sequence ID" value="VEL27035.1"/>
    <property type="molecule type" value="Genomic_DNA"/>
</dbReference>